<feature type="region of interest" description="Disordered" evidence="4">
    <location>
        <begin position="140"/>
        <end position="272"/>
    </location>
</feature>
<keyword evidence="2" id="KW-0539">Nucleus</keyword>
<evidence type="ECO:0000313" key="6">
    <source>
        <dbReference type="Proteomes" id="UP000095280"/>
    </source>
</evidence>
<dbReference type="WBParaSite" id="maker-uti_cns_0007772-snap-gene-0.10-mRNA-1">
    <property type="protein sequence ID" value="maker-uti_cns_0007772-snap-gene-0.10-mRNA-1"/>
    <property type="gene ID" value="maker-uti_cns_0007772-snap-gene-0.10"/>
</dbReference>
<organism evidence="6 7">
    <name type="scientific">Macrostomum lignano</name>
    <dbReference type="NCBI Taxonomy" id="282301"/>
    <lineage>
        <taxon>Eukaryota</taxon>
        <taxon>Metazoa</taxon>
        <taxon>Spiralia</taxon>
        <taxon>Lophotrochozoa</taxon>
        <taxon>Platyhelminthes</taxon>
        <taxon>Rhabditophora</taxon>
        <taxon>Macrostomorpha</taxon>
        <taxon>Macrostomida</taxon>
        <taxon>Macrostomidae</taxon>
        <taxon>Macrostomum</taxon>
    </lineage>
</organism>
<dbReference type="AlphaFoldDB" id="A0A1I8HSV1"/>
<evidence type="ECO:0000256" key="4">
    <source>
        <dbReference type="SAM" id="MobiDB-lite"/>
    </source>
</evidence>
<evidence type="ECO:0000256" key="3">
    <source>
        <dbReference type="ARBA" id="ARBA00038335"/>
    </source>
</evidence>
<reference evidence="7" key="1">
    <citation type="submission" date="2016-11" db="UniProtKB">
        <authorList>
            <consortium name="WormBaseParasite"/>
        </authorList>
    </citation>
    <scope>IDENTIFICATION</scope>
</reference>
<evidence type="ECO:0000256" key="1">
    <source>
        <dbReference type="ARBA" id="ARBA00004123"/>
    </source>
</evidence>
<evidence type="ECO:0000313" key="7">
    <source>
        <dbReference type="WBParaSite" id="maker-uti_cns_0007772-snap-gene-0.10-mRNA-1"/>
    </source>
</evidence>
<dbReference type="InterPro" id="IPR007148">
    <property type="entry name" value="SSU_processome_Utp12"/>
</dbReference>
<dbReference type="InterPro" id="IPR052414">
    <property type="entry name" value="U3_snoRNA-assoc_WDR"/>
</dbReference>
<dbReference type="GO" id="GO:0000462">
    <property type="term" value="P:maturation of SSU-rRNA from tricistronic rRNA transcript (SSU-rRNA, 5.8S rRNA, LSU-rRNA)"/>
    <property type="evidence" value="ECO:0007669"/>
    <property type="project" value="TreeGrafter"/>
</dbReference>
<feature type="compositionally biased region" description="Acidic residues" evidence="4">
    <location>
        <begin position="160"/>
        <end position="181"/>
    </location>
</feature>
<proteinExistence type="inferred from homology"/>
<evidence type="ECO:0000256" key="2">
    <source>
        <dbReference type="ARBA" id="ARBA00023242"/>
    </source>
</evidence>
<sequence length="272" mass="28848">FLFQQAMKKSPAVKAALIDGLLSDSATHIHMLLQSQDRQLMSDTMQQLAQNPKSIDAFLRILTELVAKHPQSASQALQWLNRLVETHSGYIMSSPDLINRLGQLRSQLQTRLASMQRLLMLKGRLDLLLSLTDNRRAAAANGTDACARQKPAVTHRDSDSELTESSDGEAGDGSEAEEPDDLAGQLLGNVGSSSGSEAGPDDYLDDAEDGDVDMSDEDASEGDGDGEEGEGGSEDAEGDSDDEEFEDDEEGSGFSSDEAAGGGASKRAALSG</sequence>
<feature type="domain" description="Small-subunit processome Utp12" evidence="5">
    <location>
        <begin position="28"/>
        <end position="130"/>
    </location>
</feature>
<name>A0A1I8HSV1_9PLAT</name>
<protein>
    <submittedName>
        <fullName evidence="7">Utp12 domain-containing protein</fullName>
    </submittedName>
</protein>
<dbReference type="Pfam" id="PF04003">
    <property type="entry name" value="Utp12"/>
    <property type="match status" value="1"/>
</dbReference>
<dbReference type="GO" id="GO:0005730">
    <property type="term" value="C:nucleolus"/>
    <property type="evidence" value="ECO:0007669"/>
    <property type="project" value="TreeGrafter"/>
</dbReference>
<keyword evidence="6" id="KW-1185">Reference proteome</keyword>
<evidence type="ECO:0000259" key="5">
    <source>
        <dbReference type="Pfam" id="PF04003"/>
    </source>
</evidence>
<dbReference type="PANTHER" id="PTHR44267:SF1">
    <property type="entry name" value="WD REPEAT-CONTAINING PROTEIN 43"/>
    <property type="match status" value="1"/>
</dbReference>
<accession>A0A1I8HSV1</accession>
<dbReference type="Proteomes" id="UP000095280">
    <property type="component" value="Unplaced"/>
</dbReference>
<comment type="subcellular location">
    <subcellularLocation>
        <location evidence="1">Nucleus</location>
    </subcellularLocation>
</comment>
<feature type="compositionally biased region" description="Acidic residues" evidence="4">
    <location>
        <begin position="199"/>
        <end position="251"/>
    </location>
</feature>
<comment type="similarity">
    <text evidence="3">Belongs to the UTP5 family.</text>
</comment>
<dbReference type="PANTHER" id="PTHR44267">
    <property type="entry name" value="WD REPEAT-CONTAINING PROTEIN 43"/>
    <property type="match status" value="1"/>
</dbReference>